<organism evidence="2 3">
    <name type="scientific">Ferrigenium kumadai</name>
    <dbReference type="NCBI Taxonomy" id="1682490"/>
    <lineage>
        <taxon>Bacteria</taxon>
        <taxon>Pseudomonadati</taxon>
        <taxon>Pseudomonadota</taxon>
        <taxon>Betaproteobacteria</taxon>
        <taxon>Nitrosomonadales</taxon>
        <taxon>Gallionellaceae</taxon>
        <taxon>Ferrigenium</taxon>
    </lineage>
</organism>
<feature type="transmembrane region" description="Helical" evidence="1">
    <location>
        <begin position="25"/>
        <end position="44"/>
    </location>
</feature>
<dbReference type="KEGG" id="fku:FGKAn22_23390"/>
<dbReference type="Proteomes" id="UP001319121">
    <property type="component" value="Chromosome"/>
</dbReference>
<evidence type="ECO:0000313" key="2">
    <source>
        <dbReference type="EMBL" id="BBJ00647.1"/>
    </source>
</evidence>
<accession>A0AAN1T1L4</accession>
<keyword evidence="3" id="KW-1185">Reference proteome</keyword>
<protein>
    <submittedName>
        <fullName evidence="2">Uncharacterized protein</fullName>
    </submittedName>
</protein>
<feature type="transmembrane region" description="Helical" evidence="1">
    <location>
        <begin position="234"/>
        <end position="257"/>
    </location>
</feature>
<sequence length="650" mass="72574">MFEARPMPFVADRKLMQGGRKEPRLTILHAGAICLIVAYLWPYWINGQAAFLLVHDQLDSLFVSYKILAESGMLFAHPDALVPGIGGELPRAVYPSPFFVVPWMFKLFGPFHGFVVNQLLIRFIAYWGMYRLLTKHLLTDEGSRIPVVFASVAFACLPYNSLFGLGVAGQPLYFSSLLAIRKRQEGAMDWAVCALFPAYSILALGGLFAIAVGGLIWCVDLISRRPGASRLFKALALTLAAALIVDYQMLMIVLGFADGFKSHRIEISLPSPDFWSATAAAWDNFKCGQYHVPSLQDHFILPAILGILGLVVWGKEGFPRSPMGRLSVLQMLAFTCFLVSLFVLLAFDGRMSALNKGEMVILLALSLLATCLGANNANRATAVLLWSLLAALVISLWYGYWPMLWPQVSAGAPQLPYMNLSRFHYLHPLLWYIAMAAVLTVMWTRWHIVGKGIAVVLIVLQAVELGERTEDLQARTAGDPSYQEYFSSQLFDEVSRRIGQDKITYSVVSLGLHPSIAAYNGFRTLDGYTGNYPLRYKHAFRNIIAGELDRDPAYRSYFDDWGSRFYIFSSELGKTDAAFMLTKDRVERLGVRVTDLRFNTSAFVSMGGRYVISAVRIENATNLDLVLVSTFENPASPWRIFLYRATSTLS</sequence>
<evidence type="ECO:0000313" key="3">
    <source>
        <dbReference type="Proteomes" id="UP001319121"/>
    </source>
</evidence>
<feature type="transmembrane region" description="Helical" evidence="1">
    <location>
        <begin position="326"/>
        <end position="347"/>
    </location>
</feature>
<proteinExistence type="predicted"/>
<keyword evidence="1" id="KW-0472">Membrane</keyword>
<feature type="transmembrane region" description="Helical" evidence="1">
    <location>
        <begin position="145"/>
        <end position="168"/>
    </location>
</feature>
<dbReference type="AlphaFoldDB" id="A0AAN1T1L4"/>
<feature type="transmembrane region" description="Helical" evidence="1">
    <location>
        <begin position="198"/>
        <end position="222"/>
    </location>
</feature>
<feature type="transmembrane region" description="Helical" evidence="1">
    <location>
        <begin position="384"/>
        <end position="405"/>
    </location>
</feature>
<evidence type="ECO:0000256" key="1">
    <source>
        <dbReference type="SAM" id="Phobius"/>
    </source>
</evidence>
<keyword evidence="1" id="KW-1133">Transmembrane helix</keyword>
<dbReference type="EMBL" id="AP019536">
    <property type="protein sequence ID" value="BBJ00647.1"/>
    <property type="molecule type" value="Genomic_DNA"/>
</dbReference>
<gene>
    <name evidence="2" type="ORF">FGKAn22_23390</name>
</gene>
<dbReference type="Pfam" id="PF19510">
    <property type="entry name" value="DUF6044"/>
    <property type="match status" value="2"/>
</dbReference>
<feature type="transmembrane region" description="Helical" evidence="1">
    <location>
        <begin position="425"/>
        <end position="443"/>
    </location>
</feature>
<name>A0AAN1T1L4_9PROT</name>
<feature type="transmembrane region" description="Helical" evidence="1">
    <location>
        <begin position="359"/>
        <end position="377"/>
    </location>
</feature>
<reference evidence="2 3" key="1">
    <citation type="submission" date="2019-03" db="EMBL/GenBank/DDBJ databases">
        <title>Complete genome sequence of Ferrigenium kumadai strain An22, a microaerophilic iron-oxidizing bacterium isolated from a paddy field soil.</title>
        <authorList>
            <person name="Watanabe T."/>
            <person name="Asakawa S."/>
        </authorList>
    </citation>
    <scope>NUCLEOTIDE SEQUENCE [LARGE SCALE GENOMIC DNA]</scope>
    <source>
        <strain evidence="2 3">An22</strain>
    </source>
</reference>
<dbReference type="InterPro" id="IPR046107">
    <property type="entry name" value="DUF6044"/>
</dbReference>
<keyword evidence="1" id="KW-0812">Transmembrane</keyword>
<feature type="transmembrane region" description="Helical" evidence="1">
    <location>
        <begin position="111"/>
        <end position="133"/>
    </location>
</feature>
<feature type="transmembrane region" description="Helical" evidence="1">
    <location>
        <begin position="298"/>
        <end position="314"/>
    </location>
</feature>
<dbReference type="RefSeq" id="WP_212785870.1">
    <property type="nucleotide sequence ID" value="NZ_AP019536.1"/>
</dbReference>